<feature type="compositionally biased region" description="Polar residues" evidence="2">
    <location>
        <begin position="311"/>
        <end position="323"/>
    </location>
</feature>
<keyword evidence="1" id="KW-0040">ANK repeat</keyword>
<feature type="compositionally biased region" description="Polar residues" evidence="2">
    <location>
        <begin position="228"/>
        <end position="237"/>
    </location>
</feature>
<feature type="compositionally biased region" description="Basic and acidic residues" evidence="2">
    <location>
        <begin position="351"/>
        <end position="362"/>
    </location>
</feature>
<feature type="compositionally biased region" description="Polar residues" evidence="2">
    <location>
        <begin position="476"/>
        <end position="500"/>
    </location>
</feature>
<gene>
    <name evidence="3" type="ORF">SK128_023326</name>
</gene>
<keyword evidence="4" id="KW-1185">Reference proteome</keyword>
<evidence type="ECO:0008006" key="5">
    <source>
        <dbReference type="Google" id="ProtNLM"/>
    </source>
</evidence>
<dbReference type="InterPro" id="IPR002110">
    <property type="entry name" value="Ankyrin_rpt"/>
</dbReference>
<reference evidence="3 4" key="1">
    <citation type="submission" date="2023-11" db="EMBL/GenBank/DDBJ databases">
        <title>Halocaridina rubra genome assembly.</title>
        <authorList>
            <person name="Smith C."/>
        </authorList>
    </citation>
    <scope>NUCLEOTIDE SEQUENCE [LARGE SCALE GENOMIC DNA]</scope>
    <source>
        <strain evidence="3">EP-1</strain>
        <tissue evidence="3">Whole</tissue>
    </source>
</reference>
<feature type="compositionally biased region" description="Basic and acidic residues" evidence="2">
    <location>
        <begin position="332"/>
        <end position="344"/>
    </location>
</feature>
<feature type="region of interest" description="Disordered" evidence="2">
    <location>
        <begin position="171"/>
        <end position="500"/>
    </location>
</feature>
<dbReference type="EMBL" id="JAXCGZ010007581">
    <property type="protein sequence ID" value="KAK7079119.1"/>
    <property type="molecule type" value="Genomic_DNA"/>
</dbReference>
<feature type="compositionally biased region" description="Basic and acidic residues" evidence="2">
    <location>
        <begin position="379"/>
        <end position="392"/>
    </location>
</feature>
<dbReference type="AlphaFoldDB" id="A0AAN9A9H7"/>
<evidence type="ECO:0000313" key="4">
    <source>
        <dbReference type="Proteomes" id="UP001381693"/>
    </source>
</evidence>
<name>A0AAN9A9H7_HALRR</name>
<feature type="compositionally biased region" description="Low complexity" evidence="2">
    <location>
        <begin position="171"/>
        <end position="198"/>
    </location>
</feature>
<dbReference type="PROSITE" id="PS50297">
    <property type="entry name" value="ANK_REP_REGION"/>
    <property type="match status" value="1"/>
</dbReference>
<feature type="repeat" description="ANK" evidence="1">
    <location>
        <begin position="94"/>
        <end position="115"/>
    </location>
</feature>
<dbReference type="PROSITE" id="PS50088">
    <property type="entry name" value="ANK_REPEAT"/>
    <property type="match status" value="2"/>
</dbReference>
<feature type="compositionally biased region" description="Low complexity" evidence="2">
    <location>
        <begin position="574"/>
        <end position="584"/>
    </location>
</feature>
<evidence type="ECO:0000313" key="3">
    <source>
        <dbReference type="EMBL" id="KAK7079119.1"/>
    </source>
</evidence>
<feature type="region of interest" description="Disordered" evidence="2">
    <location>
        <begin position="528"/>
        <end position="645"/>
    </location>
</feature>
<feature type="compositionally biased region" description="Polar residues" evidence="2">
    <location>
        <begin position="626"/>
        <end position="645"/>
    </location>
</feature>
<feature type="compositionally biased region" description="Basic and acidic residues" evidence="2">
    <location>
        <begin position="255"/>
        <end position="271"/>
    </location>
</feature>
<dbReference type="PANTHER" id="PTHR24172">
    <property type="entry name" value="ANK_REP_REGION DOMAIN-CONTAINING PROTEIN"/>
    <property type="match status" value="1"/>
</dbReference>
<feature type="compositionally biased region" description="Basic and acidic residues" evidence="2">
    <location>
        <begin position="560"/>
        <end position="569"/>
    </location>
</feature>
<feature type="compositionally biased region" description="Low complexity" evidence="2">
    <location>
        <begin position="550"/>
        <end position="559"/>
    </location>
</feature>
<sequence>MEFIDMRDVTDADIETYIREGDLNSLENIILSGKGTELQGRSSWNDEVRRFLKKTPGYMEKITSLHDAAAQGDMTTVRRFTKENSKLAMARGKDGGVALHYAARSGDPKVTKYLLGLYPIAFNTEDQDGKTPLHYAALSSGKGAHETYEMLKVEGASTSITDLEVCQNIPSNEISNSSSKIQESNGSSTSSSELVESTTDVDKSSDSEVLEQNGNSKSCEGDYESEDGNVNSHSSLGDSFDSKLEETNVGDFPEEEKNHDSSLYEENDKSKVSTPLVDDVNDEIQNTSDAETEEDETSTSQEVDLLHDASRTSTPQAEGFNSDTENEIVEAPGDKSHDSEHPSISEDDSAEDAKPHEDEEKLVITCYQDQSGIIPQSKRPLEDITIDTEHSQDLNFGLNTDPKASEGEQNNATPLSLVRSPSDNSDSHTEGVTENDINDEIVVTDSRHENSSELASLSPSDPIENTLVESNEDSDTSFVDQHSEDNQSLNPDIYENNESITAVDCDEQYVNNESNVKDECDTEEYTCVEEVTSEKNELHKSSPEETQSGDSSLPSSPLLEDLKADEPLNKMDISSNSGSSKASSTLPEDNCVDDNLVDNEGMNGQYDNFDGSSEIPGDASEEQNENSEIPSLISSETVFKDFMTQ</sequence>
<dbReference type="SMART" id="SM00248">
    <property type="entry name" value="ANK"/>
    <property type="match status" value="3"/>
</dbReference>
<feature type="compositionally biased region" description="Polar residues" evidence="2">
    <location>
        <begin position="407"/>
        <end position="424"/>
    </location>
</feature>
<feature type="repeat" description="ANK" evidence="1">
    <location>
        <begin position="128"/>
        <end position="163"/>
    </location>
</feature>
<dbReference type="Pfam" id="PF12796">
    <property type="entry name" value="Ank_2"/>
    <property type="match status" value="1"/>
</dbReference>
<evidence type="ECO:0000256" key="2">
    <source>
        <dbReference type="SAM" id="MobiDB-lite"/>
    </source>
</evidence>
<dbReference type="SUPFAM" id="SSF48403">
    <property type="entry name" value="Ankyrin repeat"/>
    <property type="match status" value="1"/>
</dbReference>
<protein>
    <recommendedName>
        <fullName evidence="5">Ankyrin repeat protein</fullName>
    </recommendedName>
</protein>
<dbReference type="InterPro" id="IPR036770">
    <property type="entry name" value="Ankyrin_rpt-contain_sf"/>
</dbReference>
<feature type="compositionally biased region" description="Basic and acidic residues" evidence="2">
    <location>
        <begin position="532"/>
        <end position="543"/>
    </location>
</feature>
<dbReference type="Gene3D" id="1.25.40.20">
    <property type="entry name" value="Ankyrin repeat-containing domain"/>
    <property type="match status" value="1"/>
</dbReference>
<dbReference type="PANTHER" id="PTHR24172:SF4">
    <property type="entry name" value="ANK_REP_REGION DOMAIN-CONTAINING PROTEIN"/>
    <property type="match status" value="1"/>
</dbReference>
<comment type="caution">
    <text evidence="3">The sequence shown here is derived from an EMBL/GenBank/DDBJ whole genome shotgun (WGS) entry which is preliminary data.</text>
</comment>
<accession>A0AAN9A9H7</accession>
<organism evidence="3 4">
    <name type="scientific">Halocaridina rubra</name>
    <name type="common">Hawaiian red shrimp</name>
    <dbReference type="NCBI Taxonomy" id="373956"/>
    <lineage>
        <taxon>Eukaryota</taxon>
        <taxon>Metazoa</taxon>
        <taxon>Ecdysozoa</taxon>
        <taxon>Arthropoda</taxon>
        <taxon>Crustacea</taxon>
        <taxon>Multicrustacea</taxon>
        <taxon>Malacostraca</taxon>
        <taxon>Eumalacostraca</taxon>
        <taxon>Eucarida</taxon>
        <taxon>Decapoda</taxon>
        <taxon>Pleocyemata</taxon>
        <taxon>Caridea</taxon>
        <taxon>Atyoidea</taxon>
        <taxon>Atyidae</taxon>
        <taxon>Halocaridina</taxon>
    </lineage>
</organism>
<proteinExistence type="predicted"/>
<dbReference type="Proteomes" id="UP001381693">
    <property type="component" value="Unassembled WGS sequence"/>
</dbReference>
<evidence type="ECO:0000256" key="1">
    <source>
        <dbReference type="PROSITE-ProRule" id="PRU00023"/>
    </source>
</evidence>